<keyword evidence="8" id="KW-1185">Reference proteome</keyword>
<dbReference type="KEGG" id="cprv:CYPRO_2611"/>
<evidence type="ECO:0000313" key="8">
    <source>
        <dbReference type="Proteomes" id="UP000254808"/>
    </source>
</evidence>
<feature type="domain" description="Rod shape-determining protein MreC beta-barrel core" evidence="6">
    <location>
        <begin position="113"/>
        <end position="256"/>
    </location>
</feature>
<evidence type="ECO:0000256" key="1">
    <source>
        <dbReference type="ARBA" id="ARBA00009369"/>
    </source>
</evidence>
<dbReference type="InterPro" id="IPR007221">
    <property type="entry name" value="MreC"/>
</dbReference>
<dbReference type="Proteomes" id="UP000254808">
    <property type="component" value="Chromosome"/>
</dbReference>
<gene>
    <name evidence="7" type="ORF">CYPRO_2611</name>
</gene>
<dbReference type="InterPro" id="IPR042175">
    <property type="entry name" value="Cell/Rod_MreC_2"/>
</dbReference>
<dbReference type="PIRSF" id="PIRSF038471">
    <property type="entry name" value="MreC"/>
    <property type="match status" value="1"/>
</dbReference>
<accession>A0A345UN01</accession>
<evidence type="ECO:0000313" key="7">
    <source>
        <dbReference type="EMBL" id="AXJ01853.1"/>
    </source>
</evidence>
<dbReference type="Pfam" id="PF04085">
    <property type="entry name" value="MreC"/>
    <property type="match status" value="1"/>
</dbReference>
<comment type="function">
    <text evidence="5">Involved in formation and maintenance of cell shape.</text>
</comment>
<evidence type="ECO:0000256" key="4">
    <source>
        <dbReference type="ARBA" id="ARBA00032089"/>
    </source>
</evidence>
<sequence>MRIRFTKIGDIRDQLISAGLILVALLMIVARQDEAFQNVRKVSITLISYVEAPLSNVRVYRSALRTNAALEQNTILLQDEISRLRSLRDENDVLRALLNFRENSEFDMQPVRIVSKNLTGINNNIIVNAGASHGLEIGMPVVNHEGLIGTVTLMADRHAQVLPLFNRQFRASVRLEDSRAFGILSWESDNLSELVVNFVPQTIPVQPGMRVFTSGLSNKLPANIPVGTVIRAIPEPGRETQRIYVAPYVNFSTLAEGHVLLYTVEAEIIELEQEWQEMFE</sequence>
<dbReference type="GO" id="GO:0005886">
    <property type="term" value="C:plasma membrane"/>
    <property type="evidence" value="ECO:0007669"/>
    <property type="project" value="TreeGrafter"/>
</dbReference>
<comment type="similarity">
    <text evidence="1 5">Belongs to the MreC family.</text>
</comment>
<dbReference type="Gene3D" id="2.40.10.350">
    <property type="entry name" value="Rod shape-determining protein MreC, domain 2"/>
    <property type="match status" value="1"/>
</dbReference>
<reference evidence="7 8" key="1">
    <citation type="submission" date="2018-03" db="EMBL/GenBank/DDBJ databases">
        <title>Phenotypic and genomic properties of Cyclonatronum proteinivorum gen. nov., sp. nov., a haloalkaliphilic bacteroidete from soda lakes possessing Na+-translocating rhodopsin.</title>
        <authorList>
            <person name="Toshchakov S.V."/>
            <person name="Korzhenkov A."/>
            <person name="Samarov N.I."/>
            <person name="Kublanov I.V."/>
            <person name="Muntyan M.S."/>
            <person name="Sorokin D.Y."/>
        </authorList>
    </citation>
    <scope>NUCLEOTIDE SEQUENCE [LARGE SCALE GENOMIC DNA]</scope>
    <source>
        <strain evidence="7 8">Omega</strain>
    </source>
</reference>
<dbReference type="OrthoDB" id="9811827at2"/>
<name>A0A345UN01_9BACT</name>
<dbReference type="InterPro" id="IPR055342">
    <property type="entry name" value="MreC_beta-barrel_core"/>
</dbReference>
<dbReference type="PANTHER" id="PTHR34138">
    <property type="entry name" value="CELL SHAPE-DETERMINING PROTEIN MREC"/>
    <property type="match status" value="1"/>
</dbReference>
<evidence type="ECO:0000256" key="3">
    <source>
        <dbReference type="ARBA" id="ARBA00022960"/>
    </source>
</evidence>
<dbReference type="RefSeq" id="WP_114985005.1">
    <property type="nucleotide sequence ID" value="NZ_CP027806.1"/>
</dbReference>
<dbReference type="GO" id="GO:0008360">
    <property type="term" value="P:regulation of cell shape"/>
    <property type="evidence" value="ECO:0007669"/>
    <property type="project" value="UniProtKB-KW"/>
</dbReference>
<dbReference type="EMBL" id="CP027806">
    <property type="protein sequence ID" value="AXJ01853.1"/>
    <property type="molecule type" value="Genomic_DNA"/>
</dbReference>
<evidence type="ECO:0000256" key="2">
    <source>
        <dbReference type="ARBA" id="ARBA00013855"/>
    </source>
</evidence>
<proteinExistence type="inferred from homology"/>
<evidence type="ECO:0000259" key="6">
    <source>
        <dbReference type="Pfam" id="PF04085"/>
    </source>
</evidence>
<dbReference type="InterPro" id="IPR042177">
    <property type="entry name" value="Cell/Rod_1"/>
</dbReference>
<organism evidence="7 8">
    <name type="scientific">Cyclonatronum proteinivorum</name>
    <dbReference type="NCBI Taxonomy" id="1457365"/>
    <lineage>
        <taxon>Bacteria</taxon>
        <taxon>Pseudomonadati</taxon>
        <taxon>Balneolota</taxon>
        <taxon>Balneolia</taxon>
        <taxon>Balneolales</taxon>
        <taxon>Cyclonatronaceae</taxon>
        <taxon>Cyclonatronum</taxon>
    </lineage>
</organism>
<evidence type="ECO:0000256" key="5">
    <source>
        <dbReference type="PIRNR" id="PIRNR038471"/>
    </source>
</evidence>
<dbReference type="Gene3D" id="2.40.10.340">
    <property type="entry name" value="Rod shape-determining protein MreC, domain 1"/>
    <property type="match status" value="1"/>
</dbReference>
<protein>
    <recommendedName>
        <fullName evidence="2 5">Cell shape-determining protein MreC</fullName>
    </recommendedName>
    <alternativeName>
        <fullName evidence="4 5">Cell shape protein MreC</fullName>
    </alternativeName>
</protein>
<dbReference type="PANTHER" id="PTHR34138:SF1">
    <property type="entry name" value="CELL SHAPE-DETERMINING PROTEIN MREC"/>
    <property type="match status" value="1"/>
</dbReference>
<keyword evidence="3 5" id="KW-0133">Cell shape</keyword>
<dbReference type="AlphaFoldDB" id="A0A345UN01"/>